<proteinExistence type="inferred from homology"/>
<dbReference type="InterPro" id="IPR005556">
    <property type="entry name" value="SUN"/>
</dbReference>
<keyword evidence="3" id="KW-0134">Cell wall</keyword>
<keyword evidence="8" id="KW-0326">Glycosidase</keyword>
<dbReference type="GO" id="GO:0016798">
    <property type="term" value="F:hydrolase activity, acting on glycosyl bonds"/>
    <property type="evidence" value="ECO:0007669"/>
    <property type="project" value="UniProtKB-KW"/>
</dbReference>
<name>A0A1U7LVF2_NEOID</name>
<keyword evidence="6" id="KW-0378">Hydrolase</keyword>
<evidence type="ECO:0000313" key="12">
    <source>
        <dbReference type="EMBL" id="OLL26655.1"/>
    </source>
</evidence>
<feature type="compositionally biased region" description="Low complexity" evidence="11">
    <location>
        <begin position="71"/>
        <end position="96"/>
    </location>
</feature>
<dbReference type="Proteomes" id="UP000186594">
    <property type="component" value="Unassembled WGS sequence"/>
</dbReference>
<comment type="similarity">
    <text evidence="2">Belongs to the SUN family.</text>
</comment>
<dbReference type="Pfam" id="PF03856">
    <property type="entry name" value="SUN"/>
    <property type="match status" value="1"/>
</dbReference>
<dbReference type="AlphaFoldDB" id="A0A1U7LVF2"/>
<evidence type="ECO:0000256" key="5">
    <source>
        <dbReference type="ARBA" id="ARBA00022729"/>
    </source>
</evidence>
<evidence type="ECO:0000256" key="6">
    <source>
        <dbReference type="ARBA" id="ARBA00022801"/>
    </source>
</evidence>
<evidence type="ECO:0000256" key="3">
    <source>
        <dbReference type="ARBA" id="ARBA00022512"/>
    </source>
</evidence>
<dbReference type="InterPro" id="IPR051526">
    <property type="entry name" value="Beta-Glucosidase_SUN"/>
</dbReference>
<evidence type="ECO:0000256" key="4">
    <source>
        <dbReference type="ARBA" id="ARBA00022525"/>
    </source>
</evidence>
<dbReference type="GO" id="GO:0009277">
    <property type="term" value="C:fungal-type cell wall"/>
    <property type="evidence" value="ECO:0007669"/>
    <property type="project" value="TreeGrafter"/>
</dbReference>
<evidence type="ECO:0000256" key="7">
    <source>
        <dbReference type="ARBA" id="ARBA00023277"/>
    </source>
</evidence>
<keyword evidence="4" id="KW-0964">Secreted</keyword>
<dbReference type="GO" id="GO:0031505">
    <property type="term" value="P:fungal-type cell wall organization"/>
    <property type="evidence" value="ECO:0007669"/>
    <property type="project" value="TreeGrafter"/>
</dbReference>
<dbReference type="EMBL" id="LXFE01000156">
    <property type="protein sequence ID" value="OLL26655.1"/>
    <property type="molecule type" value="Genomic_DNA"/>
</dbReference>
<accession>A0A1U7LVF2</accession>
<reference evidence="12 13" key="1">
    <citation type="submission" date="2016-04" db="EMBL/GenBank/DDBJ databases">
        <title>Evolutionary innovation and constraint leading to complex multicellularity in the Ascomycota.</title>
        <authorList>
            <person name="Cisse O."/>
            <person name="Nguyen A."/>
            <person name="Hewitt D.A."/>
            <person name="Jedd G."/>
            <person name="Stajich J.E."/>
        </authorList>
    </citation>
    <scope>NUCLEOTIDE SEQUENCE [LARGE SCALE GENOMIC DNA]</scope>
    <source>
        <strain evidence="12 13">DAH-3</strain>
    </source>
</reference>
<evidence type="ECO:0000313" key="13">
    <source>
        <dbReference type="Proteomes" id="UP000186594"/>
    </source>
</evidence>
<evidence type="ECO:0000256" key="2">
    <source>
        <dbReference type="ARBA" id="ARBA00010579"/>
    </source>
</evidence>
<gene>
    <name evidence="12" type="ORF">NEOLI_002451</name>
</gene>
<protein>
    <submittedName>
        <fullName evidence="12">Putative secreted beta-glucosidase SUN4</fullName>
    </submittedName>
</protein>
<sequence length="383" mass="39066">MLLSLLALALAASASPLARHRHHLHPRNHDGVKIETVVVYVTETARPSHTPAPAPEAAAAALSSSAVYSSRAAPQASGTTPPAAHTPHPSSAATSPVGSSDPVVSALAQALLGLFAPPATPFPDNSIPCSSFPGDQPGVLNLAWLNLGGWAGLQNPGGLNPSACSEGVYCSYACQAGMLKTQWPASQPANGASVGGLLCKNGVLTLTSPDRSPYLCEWGTDTVYVVNNLSQQVVFCATDYPGTENMVRPVSIAPGETQPLSVPDQSSYFKWNGKPTSTQYYVNSAGIAITEGCVWGSSSQNLGNWAPLNVGAGTSDGITYVSLIANPLTSSKINFNAQIVAAPGSTVNGACSISNGQFGGNTNGNSGCTASLTAGKAHIVLSN</sequence>
<dbReference type="OrthoDB" id="5339822at2759"/>
<keyword evidence="9" id="KW-0961">Cell wall biogenesis/degradation</keyword>
<organism evidence="12 13">
    <name type="scientific">Neolecta irregularis (strain DAH-3)</name>
    <dbReference type="NCBI Taxonomy" id="1198029"/>
    <lineage>
        <taxon>Eukaryota</taxon>
        <taxon>Fungi</taxon>
        <taxon>Dikarya</taxon>
        <taxon>Ascomycota</taxon>
        <taxon>Taphrinomycotina</taxon>
        <taxon>Neolectales</taxon>
        <taxon>Neolectaceae</taxon>
        <taxon>Neolecta</taxon>
    </lineage>
</organism>
<dbReference type="OMA" id="CIWGTEG"/>
<evidence type="ECO:0000256" key="9">
    <source>
        <dbReference type="ARBA" id="ARBA00023316"/>
    </source>
</evidence>
<keyword evidence="7" id="KW-0119">Carbohydrate metabolism</keyword>
<comment type="caution">
    <text evidence="12">The sequence shown here is derived from an EMBL/GenBank/DDBJ whole genome shotgun (WGS) entry which is preliminary data.</text>
</comment>
<dbReference type="GO" id="GO:0009986">
    <property type="term" value="C:cell surface"/>
    <property type="evidence" value="ECO:0007669"/>
    <property type="project" value="TreeGrafter"/>
</dbReference>
<keyword evidence="13" id="KW-1185">Reference proteome</keyword>
<evidence type="ECO:0000256" key="8">
    <source>
        <dbReference type="ARBA" id="ARBA00023295"/>
    </source>
</evidence>
<comment type="subcellular location">
    <subcellularLocation>
        <location evidence="1">Secreted</location>
        <location evidence="1">Cell wall</location>
    </subcellularLocation>
</comment>
<feature type="region of interest" description="Disordered" evidence="11">
    <location>
        <begin position="71"/>
        <end position="99"/>
    </location>
</feature>
<evidence type="ECO:0000256" key="1">
    <source>
        <dbReference type="ARBA" id="ARBA00004191"/>
    </source>
</evidence>
<dbReference type="PANTHER" id="PTHR31316">
    <property type="entry name" value="BETA-GLUCOSIDASE-LIKE PROTEIN NCA3, MITOCHONDRIAL-RELATED"/>
    <property type="match status" value="1"/>
</dbReference>
<keyword evidence="10" id="KW-0624">Polysaccharide degradation</keyword>
<evidence type="ECO:0000256" key="11">
    <source>
        <dbReference type="SAM" id="MobiDB-lite"/>
    </source>
</evidence>
<keyword evidence="5" id="KW-0732">Signal</keyword>
<dbReference type="STRING" id="1198029.A0A1U7LVF2"/>
<evidence type="ECO:0000256" key="10">
    <source>
        <dbReference type="ARBA" id="ARBA00023326"/>
    </source>
</evidence>
<dbReference type="PANTHER" id="PTHR31316:SF0">
    <property type="entry name" value="SECRETED BETA-GLUCOSIDASE SIM1-RELATED"/>
    <property type="match status" value="1"/>
</dbReference>
<dbReference type="GO" id="GO:0000272">
    <property type="term" value="P:polysaccharide catabolic process"/>
    <property type="evidence" value="ECO:0007669"/>
    <property type="project" value="UniProtKB-KW"/>
</dbReference>